<dbReference type="GeneID" id="20530661"/>
<dbReference type="Proteomes" id="UP000030693">
    <property type="component" value="Unassembled WGS sequence"/>
</dbReference>
<sequence length="100" mass="11228">MARAWGTHTHTRARAIMPRIFSPGARLFIQGRGHTLGQDAVHEMGHTGVRAVMTRARATSRRASWLDAGEKGQKARQEKGRRGMRAWTRKKKGRISQPAD</sequence>
<feature type="region of interest" description="Disordered" evidence="1">
    <location>
        <begin position="62"/>
        <end position="100"/>
    </location>
</feature>
<evidence type="ECO:0000313" key="3">
    <source>
        <dbReference type="Proteomes" id="UP000030693"/>
    </source>
</evidence>
<evidence type="ECO:0000313" key="2">
    <source>
        <dbReference type="EMBL" id="KCV67649.1"/>
    </source>
</evidence>
<feature type="compositionally biased region" description="Basic residues" evidence="1">
    <location>
        <begin position="82"/>
        <end position="94"/>
    </location>
</feature>
<reference evidence="2" key="1">
    <citation type="submission" date="2013-04" db="EMBL/GenBank/DDBJ databases">
        <title>The Genome Sequence of Fonticula alba ATCC 38817.</title>
        <authorList>
            <consortium name="The Broad Institute Genomics Platform"/>
            <person name="Russ C."/>
            <person name="Cuomo C."/>
            <person name="Burger G."/>
            <person name="Gray M.W."/>
            <person name="Holland P.W.H."/>
            <person name="King N."/>
            <person name="Lang F.B.F."/>
            <person name="Roger A.J."/>
            <person name="Ruiz-Trillo I."/>
            <person name="Brown M."/>
            <person name="Walker B."/>
            <person name="Young S."/>
            <person name="Zeng Q."/>
            <person name="Gargeya S."/>
            <person name="Fitzgerald M."/>
            <person name="Haas B."/>
            <person name="Abouelleil A."/>
            <person name="Allen A.W."/>
            <person name="Alvarado L."/>
            <person name="Arachchi H.M."/>
            <person name="Berlin A.M."/>
            <person name="Chapman S.B."/>
            <person name="Gainer-Dewar J."/>
            <person name="Goldberg J."/>
            <person name="Griggs A."/>
            <person name="Gujja S."/>
            <person name="Hansen M."/>
            <person name="Howarth C."/>
            <person name="Imamovic A."/>
            <person name="Ireland A."/>
            <person name="Larimer J."/>
            <person name="McCowan C."/>
            <person name="Murphy C."/>
            <person name="Pearson M."/>
            <person name="Poon T.W."/>
            <person name="Priest M."/>
            <person name="Roberts A."/>
            <person name="Saif S."/>
            <person name="Shea T."/>
            <person name="Sisk P."/>
            <person name="Sykes S."/>
            <person name="Wortman J."/>
            <person name="Nusbaum C."/>
            <person name="Birren B."/>
        </authorList>
    </citation>
    <scope>NUCLEOTIDE SEQUENCE [LARGE SCALE GENOMIC DNA]</scope>
    <source>
        <strain evidence="2">ATCC 38817</strain>
    </source>
</reference>
<evidence type="ECO:0000256" key="1">
    <source>
        <dbReference type="SAM" id="MobiDB-lite"/>
    </source>
</evidence>
<dbReference type="AlphaFoldDB" id="A0A058Z054"/>
<name>A0A058Z054_FONAL</name>
<organism evidence="2">
    <name type="scientific">Fonticula alba</name>
    <name type="common">Slime mold</name>
    <dbReference type="NCBI Taxonomy" id="691883"/>
    <lineage>
        <taxon>Eukaryota</taxon>
        <taxon>Rotosphaerida</taxon>
        <taxon>Fonticulaceae</taxon>
        <taxon>Fonticula</taxon>
    </lineage>
</organism>
<dbReference type="EMBL" id="KB932215">
    <property type="protein sequence ID" value="KCV67649.1"/>
    <property type="molecule type" value="Genomic_DNA"/>
</dbReference>
<feature type="compositionally biased region" description="Basic and acidic residues" evidence="1">
    <location>
        <begin position="68"/>
        <end position="81"/>
    </location>
</feature>
<dbReference type="RefSeq" id="XP_009497987.1">
    <property type="nucleotide sequence ID" value="XM_009499712.1"/>
</dbReference>
<accession>A0A058Z054</accession>
<gene>
    <name evidence="2" type="ORF">H696_05936</name>
</gene>
<proteinExistence type="predicted"/>
<keyword evidence="3" id="KW-1185">Reference proteome</keyword>
<protein>
    <submittedName>
        <fullName evidence="2">Uncharacterized protein</fullName>
    </submittedName>
</protein>